<dbReference type="RefSeq" id="WP_136063289.1">
    <property type="nucleotide sequence ID" value="NZ_CAAHFH010000002.1"/>
</dbReference>
<dbReference type="InterPro" id="IPR003593">
    <property type="entry name" value="AAA+_ATPase"/>
</dbReference>
<dbReference type="InterPro" id="IPR003439">
    <property type="entry name" value="ABC_transporter-like_ATP-bd"/>
</dbReference>
<organism evidence="5 6">
    <name type="scientific">Pontiella sulfatireligans</name>
    <dbReference type="NCBI Taxonomy" id="2750658"/>
    <lineage>
        <taxon>Bacteria</taxon>
        <taxon>Pseudomonadati</taxon>
        <taxon>Kiritimatiellota</taxon>
        <taxon>Kiritimatiellia</taxon>
        <taxon>Kiritimatiellales</taxon>
        <taxon>Pontiellaceae</taxon>
        <taxon>Pontiella</taxon>
    </lineage>
</organism>
<evidence type="ECO:0000256" key="1">
    <source>
        <dbReference type="ARBA" id="ARBA00022448"/>
    </source>
</evidence>
<dbReference type="PROSITE" id="PS00211">
    <property type="entry name" value="ABC_TRANSPORTER_1"/>
    <property type="match status" value="1"/>
</dbReference>
<keyword evidence="3 5" id="KW-0067">ATP-binding</keyword>
<accession>A0A6C2UNL5</accession>
<keyword evidence="6" id="KW-1185">Reference proteome</keyword>
<dbReference type="GO" id="GO:0005524">
    <property type="term" value="F:ATP binding"/>
    <property type="evidence" value="ECO:0007669"/>
    <property type="project" value="UniProtKB-KW"/>
</dbReference>
<evidence type="ECO:0000259" key="4">
    <source>
        <dbReference type="PROSITE" id="PS50893"/>
    </source>
</evidence>
<keyword evidence="1" id="KW-0813">Transport</keyword>
<dbReference type="SUPFAM" id="SSF52540">
    <property type="entry name" value="P-loop containing nucleoside triphosphate hydrolases"/>
    <property type="match status" value="1"/>
</dbReference>
<dbReference type="InterPro" id="IPR017871">
    <property type="entry name" value="ABC_transporter-like_CS"/>
</dbReference>
<dbReference type="GO" id="GO:0016887">
    <property type="term" value="F:ATP hydrolysis activity"/>
    <property type="evidence" value="ECO:0007669"/>
    <property type="project" value="InterPro"/>
</dbReference>
<keyword evidence="2" id="KW-0547">Nucleotide-binding</keyword>
<dbReference type="Proteomes" id="UP000346198">
    <property type="component" value="Unassembled WGS sequence"/>
</dbReference>
<evidence type="ECO:0000256" key="3">
    <source>
        <dbReference type="ARBA" id="ARBA00022840"/>
    </source>
</evidence>
<dbReference type="InterPro" id="IPR027417">
    <property type="entry name" value="P-loop_NTPase"/>
</dbReference>
<proteinExistence type="predicted"/>
<dbReference type="PANTHER" id="PTHR42781:SF4">
    <property type="entry name" value="SPERMIDINE_PUTRESCINE IMPORT ATP-BINDING PROTEIN POTA"/>
    <property type="match status" value="1"/>
</dbReference>
<reference evidence="5 6" key="1">
    <citation type="submission" date="2019-04" db="EMBL/GenBank/DDBJ databases">
        <authorList>
            <person name="Van Vliet M D."/>
        </authorList>
    </citation>
    <scope>NUCLEOTIDE SEQUENCE [LARGE SCALE GENOMIC DNA]</scope>
    <source>
        <strain evidence="5 6">F21</strain>
    </source>
</reference>
<protein>
    <submittedName>
        <fullName evidence="5">Trehalose import ATP-binding protein SugC</fullName>
    </submittedName>
</protein>
<evidence type="ECO:0000256" key="2">
    <source>
        <dbReference type="ARBA" id="ARBA00022741"/>
    </source>
</evidence>
<dbReference type="InterPro" id="IPR050093">
    <property type="entry name" value="ABC_SmlMolc_Importer"/>
</dbReference>
<dbReference type="EMBL" id="CAAHFH010000002">
    <property type="protein sequence ID" value="VGO21855.1"/>
    <property type="molecule type" value="Genomic_DNA"/>
</dbReference>
<dbReference type="PANTHER" id="PTHR42781">
    <property type="entry name" value="SPERMIDINE/PUTRESCINE IMPORT ATP-BINDING PROTEIN POTA"/>
    <property type="match status" value="1"/>
</dbReference>
<dbReference type="Gene3D" id="3.40.50.300">
    <property type="entry name" value="P-loop containing nucleotide triphosphate hydrolases"/>
    <property type="match status" value="1"/>
</dbReference>
<dbReference type="Pfam" id="PF00005">
    <property type="entry name" value="ABC_tran"/>
    <property type="match status" value="1"/>
</dbReference>
<feature type="domain" description="ABC transporter" evidence="4">
    <location>
        <begin position="1"/>
        <end position="233"/>
    </location>
</feature>
<evidence type="ECO:0000313" key="6">
    <source>
        <dbReference type="Proteomes" id="UP000346198"/>
    </source>
</evidence>
<dbReference type="SMART" id="SM00382">
    <property type="entry name" value="AAA"/>
    <property type="match status" value="1"/>
</dbReference>
<dbReference type="AlphaFoldDB" id="A0A6C2UNL5"/>
<dbReference type="PROSITE" id="PS50893">
    <property type="entry name" value="ABC_TRANSPORTER_2"/>
    <property type="match status" value="1"/>
</dbReference>
<name>A0A6C2UNL5_9BACT</name>
<gene>
    <name evidence="5" type="primary">sugC</name>
    <name evidence="5" type="ORF">SCARR_03935</name>
</gene>
<evidence type="ECO:0000313" key="5">
    <source>
        <dbReference type="EMBL" id="VGO21855.1"/>
    </source>
</evidence>
<sequence>MNALEIKDLSMRAGLFSVGKLSLTIGEGEYFTLMGHTGSGKSLLLKAVCGLARIETGRIRIHGEDVTELEPRFRGVGYVPQDGGLFPHLSVQRNIVFPLIVRGLSFDQAAAETAEVVETLGLTPLLDRAIRGLSGGERQKVALARALACRPRLLILDEPLCSLDEPARYEICTELCRVQKRFNLATLHVCHSRAEAEQVSDGVGVMHGGQLIETGVLKEILEESGHEAVQRLFNINGATL</sequence>